<organism evidence="2 3">
    <name type="scientific">Moritella marina ATCC 15381</name>
    <dbReference type="NCBI Taxonomy" id="1202962"/>
    <lineage>
        <taxon>Bacteria</taxon>
        <taxon>Pseudomonadati</taxon>
        <taxon>Pseudomonadota</taxon>
        <taxon>Gammaproteobacteria</taxon>
        <taxon>Alteromonadales</taxon>
        <taxon>Moritellaceae</taxon>
        <taxon>Moritella</taxon>
    </lineage>
</organism>
<dbReference type="OrthoDB" id="9255841at2"/>
<evidence type="ECO:0000256" key="1">
    <source>
        <dbReference type="SAM" id="Phobius"/>
    </source>
</evidence>
<dbReference type="EMBL" id="CP044399">
    <property type="protein sequence ID" value="QFI38646.1"/>
    <property type="molecule type" value="Genomic_DNA"/>
</dbReference>
<proteinExistence type="predicted"/>
<reference evidence="2 3" key="1">
    <citation type="submission" date="2019-09" db="EMBL/GenBank/DDBJ databases">
        <title>Hybrid Assembly of the complete Genome of the Deep-Sea Bacterium Moritella marina from long Nanopore and Illumina reads.</title>
        <authorList>
            <person name="Magin S."/>
            <person name="Georgoulis A."/>
            <person name="Papadimitriou K."/>
            <person name="Iliakis G."/>
            <person name="Vorgias C.E."/>
        </authorList>
    </citation>
    <scope>NUCLEOTIDE SEQUENCE [LARGE SCALE GENOMIC DNA]</scope>
    <source>
        <strain evidence="2 3">MP-1</strain>
    </source>
</reference>
<keyword evidence="1" id="KW-0472">Membrane</keyword>
<protein>
    <submittedName>
        <fullName evidence="2">Uncharacterized protein</fullName>
    </submittedName>
</protein>
<keyword evidence="1" id="KW-1133">Transmembrane helix</keyword>
<accession>A0A5J6WKF5</accession>
<evidence type="ECO:0000313" key="3">
    <source>
        <dbReference type="Proteomes" id="UP000327424"/>
    </source>
</evidence>
<gene>
    <name evidence="2" type="ORF">FR932_12690</name>
</gene>
<keyword evidence="3" id="KW-1185">Reference proteome</keyword>
<dbReference type="Proteomes" id="UP000327424">
    <property type="component" value="Chromosome"/>
</dbReference>
<dbReference type="AlphaFoldDB" id="A0A5J6WKF5"/>
<sequence length="353" mass="41315">MFDQYSFISIISLAIVVIVFVIKKQKPHIKNMLICAVLSVLIPTKYADIIKYSAISDTEILNGYVKSKAKEKVQCEHYQEVCTTTNNVKTCQKYYDHKFDIDWTVRTTAGTLYINRIDQQGLKEPRRFREVVINEPASIENHYKNYLLANEDSLFSHYSSALKRFGKYLPSYPKVYDYYRINRVLYADDEFKSIALDWNEKLNNTLKKLGRKKQVNLIVVLTQQPPEFFYALQAKWKGGKKNDVILVYGVENQRVKWFSSTSFLDGYLNNDMHSKLRVTSLEQPLNNHVLDKAISIIDEDFIRYEMSNEEAQKEAFRMPWYHLLLALLLGQLPSIIMLLHFHLIVIPTRSSRV</sequence>
<name>A0A5J6WKF5_MORMI</name>
<feature type="transmembrane region" description="Helical" evidence="1">
    <location>
        <begin position="6"/>
        <end position="22"/>
    </location>
</feature>
<evidence type="ECO:0000313" key="2">
    <source>
        <dbReference type="EMBL" id="QFI38646.1"/>
    </source>
</evidence>
<dbReference type="KEGG" id="mmaa:FR932_12690"/>
<feature type="transmembrane region" description="Helical" evidence="1">
    <location>
        <begin position="323"/>
        <end position="346"/>
    </location>
</feature>
<keyword evidence="1" id="KW-0812">Transmembrane</keyword>
<dbReference type="RefSeq" id="WP_019439475.1">
    <property type="nucleotide sequence ID" value="NZ_ALOE01000002.1"/>
</dbReference>